<accession>A0A4S8KW71</accession>
<keyword evidence="1" id="KW-0812">Transmembrane</keyword>
<protein>
    <submittedName>
        <fullName evidence="2">Uncharacterized protein</fullName>
    </submittedName>
</protein>
<name>A0A4S8KW71_DENBC</name>
<proteinExistence type="predicted"/>
<keyword evidence="1" id="KW-1133">Transmembrane helix</keyword>
<organism evidence="2 3">
    <name type="scientific">Dendrothele bispora (strain CBS 962.96)</name>
    <dbReference type="NCBI Taxonomy" id="1314807"/>
    <lineage>
        <taxon>Eukaryota</taxon>
        <taxon>Fungi</taxon>
        <taxon>Dikarya</taxon>
        <taxon>Basidiomycota</taxon>
        <taxon>Agaricomycotina</taxon>
        <taxon>Agaricomycetes</taxon>
        <taxon>Agaricomycetidae</taxon>
        <taxon>Agaricales</taxon>
        <taxon>Agaricales incertae sedis</taxon>
        <taxon>Dendrothele</taxon>
    </lineage>
</organism>
<dbReference type="Proteomes" id="UP000297245">
    <property type="component" value="Unassembled WGS sequence"/>
</dbReference>
<keyword evidence="1" id="KW-0472">Membrane</keyword>
<reference evidence="2 3" key="1">
    <citation type="journal article" date="2019" name="Nat. Ecol. Evol.">
        <title>Megaphylogeny resolves global patterns of mushroom evolution.</title>
        <authorList>
            <person name="Varga T."/>
            <person name="Krizsan K."/>
            <person name="Foldi C."/>
            <person name="Dima B."/>
            <person name="Sanchez-Garcia M."/>
            <person name="Sanchez-Ramirez S."/>
            <person name="Szollosi G.J."/>
            <person name="Szarkandi J.G."/>
            <person name="Papp V."/>
            <person name="Albert L."/>
            <person name="Andreopoulos W."/>
            <person name="Angelini C."/>
            <person name="Antonin V."/>
            <person name="Barry K.W."/>
            <person name="Bougher N.L."/>
            <person name="Buchanan P."/>
            <person name="Buyck B."/>
            <person name="Bense V."/>
            <person name="Catcheside P."/>
            <person name="Chovatia M."/>
            <person name="Cooper J."/>
            <person name="Damon W."/>
            <person name="Desjardin D."/>
            <person name="Finy P."/>
            <person name="Geml J."/>
            <person name="Haridas S."/>
            <person name="Hughes K."/>
            <person name="Justo A."/>
            <person name="Karasinski D."/>
            <person name="Kautmanova I."/>
            <person name="Kiss B."/>
            <person name="Kocsube S."/>
            <person name="Kotiranta H."/>
            <person name="LaButti K.M."/>
            <person name="Lechner B.E."/>
            <person name="Liimatainen K."/>
            <person name="Lipzen A."/>
            <person name="Lukacs Z."/>
            <person name="Mihaltcheva S."/>
            <person name="Morgado L.N."/>
            <person name="Niskanen T."/>
            <person name="Noordeloos M.E."/>
            <person name="Ohm R.A."/>
            <person name="Ortiz-Santana B."/>
            <person name="Ovrebo C."/>
            <person name="Racz N."/>
            <person name="Riley R."/>
            <person name="Savchenko A."/>
            <person name="Shiryaev A."/>
            <person name="Soop K."/>
            <person name="Spirin V."/>
            <person name="Szebenyi C."/>
            <person name="Tomsovsky M."/>
            <person name="Tulloss R.E."/>
            <person name="Uehling J."/>
            <person name="Grigoriev I.V."/>
            <person name="Vagvolgyi C."/>
            <person name="Papp T."/>
            <person name="Martin F.M."/>
            <person name="Miettinen O."/>
            <person name="Hibbett D.S."/>
            <person name="Nagy L.G."/>
        </authorList>
    </citation>
    <scope>NUCLEOTIDE SEQUENCE [LARGE SCALE GENOMIC DNA]</scope>
    <source>
        <strain evidence="2 3">CBS 962.96</strain>
    </source>
</reference>
<dbReference type="AlphaFoldDB" id="A0A4S8KW71"/>
<keyword evidence="3" id="KW-1185">Reference proteome</keyword>
<evidence type="ECO:0000313" key="2">
    <source>
        <dbReference type="EMBL" id="THU80196.1"/>
    </source>
</evidence>
<evidence type="ECO:0000256" key="1">
    <source>
        <dbReference type="SAM" id="Phobius"/>
    </source>
</evidence>
<sequence length="128" mass="14230">MSLTSSLRGKSGFQATMTRRTACMACACNQAPGLPGPLEDFVKLRVVPWRKTVLCSIFGNAFIVSGVILVVMLGGHRKFLVRFGEFDKVYAEFQISPPTTAWEGAEVLSIHHLYGQSKRNSRWHLCPD</sequence>
<gene>
    <name evidence="2" type="ORF">K435DRAFT_810064</name>
</gene>
<dbReference type="EMBL" id="ML179930">
    <property type="protein sequence ID" value="THU80196.1"/>
    <property type="molecule type" value="Genomic_DNA"/>
</dbReference>
<evidence type="ECO:0000313" key="3">
    <source>
        <dbReference type="Proteomes" id="UP000297245"/>
    </source>
</evidence>
<feature type="transmembrane region" description="Helical" evidence="1">
    <location>
        <begin position="57"/>
        <end position="75"/>
    </location>
</feature>